<feature type="transmembrane region" description="Helical" evidence="1">
    <location>
        <begin position="43"/>
        <end position="62"/>
    </location>
</feature>
<evidence type="ECO:0000313" key="3">
    <source>
        <dbReference type="Proteomes" id="UP000736583"/>
    </source>
</evidence>
<name>A0ABS6F060_9CLOT</name>
<reference evidence="2 3" key="1">
    <citation type="submission" date="2021-06" db="EMBL/GenBank/DDBJ databases">
        <authorList>
            <person name="Sun Q."/>
            <person name="Li D."/>
        </authorList>
    </citation>
    <scope>NUCLEOTIDE SEQUENCE [LARGE SCALE GENOMIC DNA]</scope>
    <source>
        <strain evidence="2 3">MSJ-4</strain>
    </source>
</reference>
<gene>
    <name evidence="2" type="ORF">KQI89_04310</name>
</gene>
<keyword evidence="1" id="KW-1133">Transmembrane helix</keyword>
<protein>
    <submittedName>
        <fullName evidence="2">TIGR04086 family membrane protein</fullName>
    </submittedName>
</protein>
<keyword evidence="1" id="KW-0812">Transmembrane</keyword>
<sequence length="123" mass="13584">MDKKYFMVNVIKGTIRSLLITVVMIIIYSVLMNFIDVSGKVNSVVYLIITCLSIVFGAIYVAKANEKKGWISGVMLALVYMILIMLISGTMRGFSEIMDIYALYRMIIALAVGALSGMLGINI</sequence>
<proteinExistence type="predicted"/>
<feature type="transmembrane region" description="Helical" evidence="1">
    <location>
        <begin position="69"/>
        <end position="88"/>
    </location>
</feature>
<organism evidence="2 3">
    <name type="scientific">Clostridium simiarum</name>
    <dbReference type="NCBI Taxonomy" id="2841506"/>
    <lineage>
        <taxon>Bacteria</taxon>
        <taxon>Bacillati</taxon>
        <taxon>Bacillota</taxon>
        <taxon>Clostridia</taxon>
        <taxon>Eubacteriales</taxon>
        <taxon>Clostridiaceae</taxon>
        <taxon>Clostridium</taxon>
    </lineage>
</organism>
<keyword evidence="1" id="KW-0472">Membrane</keyword>
<keyword evidence="3" id="KW-1185">Reference proteome</keyword>
<feature type="transmembrane region" description="Helical" evidence="1">
    <location>
        <begin position="100"/>
        <end position="121"/>
    </location>
</feature>
<comment type="caution">
    <text evidence="2">The sequence shown here is derived from an EMBL/GenBank/DDBJ whole genome shotgun (WGS) entry which is preliminary data.</text>
</comment>
<dbReference type="Proteomes" id="UP000736583">
    <property type="component" value="Unassembled WGS sequence"/>
</dbReference>
<dbReference type="EMBL" id="JAHLQL010000001">
    <property type="protein sequence ID" value="MBU5590977.1"/>
    <property type="molecule type" value="Genomic_DNA"/>
</dbReference>
<evidence type="ECO:0000313" key="2">
    <source>
        <dbReference type="EMBL" id="MBU5590977.1"/>
    </source>
</evidence>
<accession>A0ABS6F060</accession>
<dbReference type="RefSeq" id="WP_032121886.1">
    <property type="nucleotide sequence ID" value="NZ_JAHLQL010000001.1"/>
</dbReference>
<dbReference type="Pfam" id="PF12670">
    <property type="entry name" value="DUF3792"/>
    <property type="match status" value="1"/>
</dbReference>
<feature type="transmembrane region" description="Helical" evidence="1">
    <location>
        <begin position="13"/>
        <end position="31"/>
    </location>
</feature>
<dbReference type="InterPro" id="IPR023804">
    <property type="entry name" value="DUF3792_TM"/>
</dbReference>
<evidence type="ECO:0000256" key="1">
    <source>
        <dbReference type="SAM" id="Phobius"/>
    </source>
</evidence>
<dbReference type="NCBIfam" id="TIGR04086">
    <property type="entry name" value="TIGR04086_membr"/>
    <property type="match status" value="1"/>
</dbReference>